<dbReference type="AlphaFoldDB" id="A0A9J6EEZ2"/>
<dbReference type="SUPFAM" id="SSF57414">
    <property type="entry name" value="Hairpin loop containing domain-like"/>
    <property type="match status" value="1"/>
</dbReference>
<feature type="domain" description="Apple" evidence="3">
    <location>
        <begin position="500"/>
        <end position="584"/>
    </location>
</feature>
<evidence type="ECO:0000313" key="5">
    <source>
        <dbReference type="Proteomes" id="UP000821866"/>
    </source>
</evidence>
<comment type="caution">
    <text evidence="4">The sequence shown here is derived from an EMBL/GenBank/DDBJ whole genome shotgun (WGS) entry which is preliminary data.</text>
</comment>
<proteinExistence type="predicted"/>
<evidence type="ECO:0000256" key="2">
    <source>
        <dbReference type="SAM" id="Phobius"/>
    </source>
</evidence>
<keyword evidence="2" id="KW-0812">Transmembrane</keyword>
<evidence type="ECO:0000256" key="1">
    <source>
        <dbReference type="SAM" id="MobiDB-lite"/>
    </source>
</evidence>
<evidence type="ECO:0000259" key="3">
    <source>
        <dbReference type="PROSITE" id="PS50948"/>
    </source>
</evidence>
<dbReference type="InterPro" id="IPR003609">
    <property type="entry name" value="Pan_app"/>
</dbReference>
<dbReference type="PROSITE" id="PS50948">
    <property type="entry name" value="PAN"/>
    <property type="match status" value="2"/>
</dbReference>
<feature type="domain" description="Apple" evidence="3">
    <location>
        <begin position="587"/>
        <end position="668"/>
    </location>
</feature>
<reference evidence="4" key="2">
    <citation type="submission" date="2021-09" db="EMBL/GenBank/DDBJ databases">
        <authorList>
            <person name="Jia N."/>
            <person name="Wang J."/>
            <person name="Shi W."/>
            <person name="Du L."/>
            <person name="Sun Y."/>
            <person name="Zhan W."/>
            <person name="Jiang J."/>
            <person name="Wang Q."/>
            <person name="Zhang B."/>
            <person name="Ji P."/>
            <person name="Sakyi L.B."/>
            <person name="Cui X."/>
            <person name="Yuan T."/>
            <person name="Jiang B."/>
            <person name="Yang W."/>
            <person name="Lam T.T.-Y."/>
            <person name="Chang Q."/>
            <person name="Ding S."/>
            <person name="Wang X."/>
            <person name="Zhu J."/>
            <person name="Ruan X."/>
            <person name="Zhao L."/>
            <person name="Wei J."/>
            <person name="Que T."/>
            <person name="Du C."/>
            <person name="Cheng J."/>
            <person name="Dai P."/>
            <person name="Han X."/>
            <person name="Huang E."/>
            <person name="Gao Y."/>
            <person name="Liu J."/>
            <person name="Shao H."/>
            <person name="Ye R."/>
            <person name="Li L."/>
            <person name="Wei W."/>
            <person name="Wang X."/>
            <person name="Wang C."/>
            <person name="Huo Q."/>
            <person name="Li W."/>
            <person name="Guo W."/>
            <person name="Chen H."/>
            <person name="Chen S."/>
            <person name="Zhou L."/>
            <person name="Zhou L."/>
            <person name="Ni X."/>
            <person name="Tian J."/>
            <person name="Zhou Y."/>
            <person name="Sheng Y."/>
            <person name="Liu T."/>
            <person name="Pan Y."/>
            <person name="Xia L."/>
            <person name="Li J."/>
            <person name="Zhao F."/>
            <person name="Cao W."/>
        </authorList>
    </citation>
    <scope>NUCLEOTIDE SEQUENCE</scope>
    <source>
        <strain evidence="4">Rmic-2018</strain>
        <tissue evidence="4">Larvae</tissue>
    </source>
</reference>
<gene>
    <name evidence="4" type="ORF">HPB51_004136</name>
</gene>
<feature type="region of interest" description="Disordered" evidence="1">
    <location>
        <begin position="1"/>
        <end position="20"/>
    </location>
</feature>
<name>A0A9J6EEZ2_RHIMP</name>
<reference evidence="4" key="1">
    <citation type="journal article" date="2020" name="Cell">
        <title>Large-Scale Comparative Analyses of Tick Genomes Elucidate Their Genetic Diversity and Vector Capacities.</title>
        <authorList>
            <consortium name="Tick Genome and Microbiome Consortium (TIGMIC)"/>
            <person name="Jia N."/>
            <person name="Wang J."/>
            <person name="Shi W."/>
            <person name="Du L."/>
            <person name="Sun Y."/>
            <person name="Zhan W."/>
            <person name="Jiang J.F."/>
            <person name="Wang Q."/>
            <person name="Zhang B."/>
            <person name="Ji P."/>
            <person name="Bell-Sakyi L."/>
            <person name="Cui X.M."/>
            <person name="Yuan T.T."/>
            <person name="Jiang B.G."/>
            <person name="Yang W.F."/>
            <person name="Lam T.T."/>
            <person name="Chang Q.C."/>
            <person name="Ding S.J."/>
            <person name="Wang X.J."/>
            <person name="Zhu J.G."/>
            <person name="Ruan X.D."/>
            <person name="Zhao L."/>
            <person name="Wei J.T."/>
            <person name="Ye R.Z."/>
            <person name="Que T.C."/>
            <person name="Du C.H."/>
            <person name="Zhou Y.H."/>
            <person name="Cheng J.X."/>
            <person name="Dai P.F."/>
            <person name="Guo W.B."/>
            <person name="Han X.H."/>
            <person name="Huang E.J."/>
            <person name="Li L.F."/>
            <person name="Wei W."/>
            <person name="Gao Y.C."/>
            <person name="Liu J.Z."/>
            <person name="Shao H.Z."/>
            <person name="Wang X."/>
            <person name="Wang C.C."/>
            <person name="Yang T.C."/>
            <person name="Huo Q.B."/>
            <person name="Li W."/>
            <person name="Chen H.Y."/>
            <person name="Chen S.E."/>
            <person name="Zhou L.G."/>
            <person name="Ni X.B."/>
            <person name="Tian J.H."/>
            <person name="Sheng Y."/>
            <person name="Liu T."/>
            <person name="Pan Y.S."/>
            <person name="Xia L.Y."/>
            <person name="Li J."/>
            <person name="Zhao F."/>
            <person name="Cao W.C."/>
        </authorList>
    </citation>
    <scope>NUCLEOTIDE SEQUENCE</scope>
    <source>
        <strain evidence="4">Rmic-2018</strain>
    </source>
</reference>
<keyword evidence="2" id="KW-0472">Membrane</keyword>
<dbReference type="Gene3D" id="3.50.4.10">
    <property type="entry name" value="Hepatocyte Growth Factor"/>
    <property type="match status" value="2"/>
</dbReference>
<dbReference type="EMBL" id="JABSTU010000004">
    <property type="protein sequence ID" value="KAH8032945.1"/>
    <property type="molecule type" value="Genomic_DNA"/>
</dbReference>
<feature type="transmembrane region" description="Helical" evidence="2">
    <location>
        <begin position="697"/>
        <end position="719"/>
    </location>
</feature>
<evidence type="ECO:0000313" key="4">
    <source>
        <dbReference type="EMBL" id="KAH8032945.1"/>
    </source>
</evidence>
<dbReference type="VEuPathDB" id="VectorBase:LOC119163596"/>
<protein>
    <recommendedName>
        <fullName evidence="3">Apple domain-containing protein</fullName>
    </recommendedName>
</protein>
<keyword evidence="2" id="KW-1133">Transmembrane helix</keyword>
<sequence length="728" mass="81172">MRVPYGRLLDTLKSPNARPTPPLNNAWGMARAPSAVGLPSVLNKLRAVTLATETIITAAGGIFLEEALVGPTPPLEDVIRNVKNNLLSVTTEDWTAANNVASPLVIMEHIYDYANGHVYSYVDTNGLVRCKIEARDDVALTVQFPDKNEVNFLQTILPIYDILKNASYLGIHEVHGMLVHVFELVTGPMPVENANLGHAVLTYGFLTPYFYFYANIHDITTTMTDLNEKLIVKDCYDENDSEYTWFQLGFPLTDRPALMMENSANIKRAFLEELQNVTRLSPLRTPDLLIDFTDNMAYVTVLILGHPAISGDYAEIPKMKIMEPESTEGAITRDNCLKACSSKDYKDCRDRTFKKKDVVLTRDAISYLEDALRKSEFKIVVKHLNTVIVVGTLVAETIEYSTGGLRNMIGESNPDLRHLHQRNNFNAPEGFKENLVVTALKTDKPYGQYVGSFELQDCADVCRDREDCFAFSSCLVGKQCVIASEARKPEFEETEFQADCTMYTKSYEVNFEELPGICYSSAATKYVGASLASECAAACMNEKEFTCKAFDFCATPREGGLSCRLQDRSILQVDNAKDLDRSGAEKCSHFTRKHISDYRKERRVRLLGTPRTTIKKVSEAECARQCWEAAFQCERFDHCSGKNELGKGDCLLFDGDKGTDGTVMSPICNSYTYTGKYNDAVARAPQAFHSNAKAAGLSFFVVFLGVGIVLAALFAYGIYKTRRASPQE</sequence>
<dbReference type="Proteomes" id="UP000821866">
    <property type="component" value="Chromosome 2"/>
</dbReference>
<accession>A0A9J6EEZ2</accession>
<keyword evidence="5" id="KW-1185">Reference proteome</keyword>
<organism evidence="4 5">
    <name type="scientific">Rhipicephalus microplus</name>
    <name type="common">Cattle tick</name>
    <name type="synonym">Boophilus microplus</name>
    <dbReference type="NCBI Taxonomy" id="6941"/>
    <lineage>
        <taxon>Eukaryota</taxon>
        <taxon>Metazoa</taxon>
        <taxon>Ecdysozoa</taxon>
        <taxon>Arthropoda</taxon>
        <taxon>Chelicerata</taxon>
        <taxon>Arachnida</taxon>
        <taxon>Acari</taxon>
        <taxon>Parasitiformes</taxon>
        <taxon>Ixodida</taxon>
        <taxon>Ixodoidea</taxon>
        <taxon>Ixodidae</taxon>
        <taxon>Rhipicephalinae</taxon>
        <taxon>Rhipicephalus</taxon>
        <taxon>Boophilus</taxon>
    </lineage>
</organism>